<comment type="similarity">
    <text evidence="1">Belongs to the protein kinase superfamily. AGC Ser/Thr protein kinase family. PDPK1 subfamily.</text>
</comment>
<organism evidence="14">
    <name type="scientific">Tetraselmis sp. GSL018</name>
    <dbReference type="NCBI Taxonomy" id="582737"/>
    <lineage>
        <taxon>Eukaryota</taxon>
        <taxon>Viridiplantae</taxon>
        <taxon>Chlorophyta</taxon>
        <taxon>core chlorophytes</taxon>
        <taxon>Chlorodendrophyceae</taxon>
        <taxon>Chlorodendrales</taxon>
        <taxon>Chlorodendraceae</taxon>
        <taxon>Tetraselmis</taxon>
    </lineage>
</organism>
<dbReference type="AlphaFoldDB" id="A0A061R5N4"/>
<dbReference type="Gene3D" id="3.30.200.20">
    <property type="entry name" value="Phosphorylase Kinase, domain 1"/>
    <property type="match status" value="1"/>
</dbReference>
<evidence type="ECO:0000256" key="10">
    <source>
        <dbReference type="PROSITE-ProRule" id="PRU10141"/>
    </source>
</evidence>
<dbReference type="GO" id="GO:0005952">
    <property type="term" value="C:cAMP-dependent protein kinase complex"/>
    <property type="evidence" value="ECO:0007669"/>
    <property type="project" value="TreeGrafter"/>
</dbReference>
<feature type="domain" description="Protein kinase" evidence="13">
    <location>
        <begin position="23"/>
        <end position="303"/>
    </location>
</feature>
<dbReference type="EC" id="2.7.11.1" evidence="2"/>
<evidence type="ECO:0000256" key="11">
    <source>
        <dbReference type="RuleBase" id="RU000304"/>
    </source>
</evidence>
<evidence type="ECO:0000256" key="8">
    <source>
        <dbReference type="ARBA" id="ARBA00047899"/>
    </source>
</evidence>
<feature type="binding site" evidence="10">
    <location>
        <position position="52"/>
    </location>
    <ligand>
        <name>ATP</name>
        <dbReference type="ChEBI" id="CHEBI:30616"/>
    </ligand>
</feature>
<dbReference type="SMART" id="SM00220">
    <property type="entry name" value="S_TKc"/>
    <property type="match status" value="1"/>
</dbReference>
<evidence type="ECO:0000259" key="13">
    <source>
        <dbReference type="PROSITE" id="PS50011"/>
    </source>
</evidence>
<name>A0A061R5N4_9CHLO</name>
<dbReference type="InterPro" id="IPR008271">
    <property type="entry name" value="Ser/Thr_kinase_AS"/>
</dbReference>
<evidence type="ECO:0000256" key="9">
    <source>
        <dbReference type="ARBA" id="ARBA00048679"/>
    </source>
</evidence>
<evidence type="ECO:0000256" key="5">
    <source>
        <dbReference type="ARBA" id="ARBA00022741"/>
    </source>
</evidence>
<dbReference type="PANTHER" id="PTHR24353:SF37">
    <property type="entry name" value="CAMP-DEPENDENT PROTEIN KINASE CATALYTIC SUBUNIT PRKX"/>
    <property type="match status" value="1"/>
</dbReference>
<dbReference type="InterPro" id="IPR011009">
    <property type="entry name" value="Kinase-like_dom_sf"/>
</dbReference>
<evidence type="ECO:0000256" key="4">
    <source>
        <dbReference type="ARBA" id="ARBA00022679"/>
    </source>
</evidence>
<dbReference type="SUPFAM" id="SSF56112">
    <property type="entry name" value="Protein kinase-like (PK-like)"/>
    <property type="match status" value="1"/>
</dbReference>
<dbReference type="InterPro" id="IPR039046">
    <property type="entry name" value="PDPK1"/>
</dbReference>
<evidence type="ECO:0000256" key="3">
    <source>
        <dbReference type="ARBA" id="ARBA00022527"/>
    </source>
</evidence>
<protein>
    <recommendedName>
        <fullName evidence="2">non-specific serine/threonine protein kinase</fullName>
        <ecNumber evidence="2">2.7.11.1</ecNumber>
    </recommendedName>
</protein>
<dbReference type="PROSITE" id="PS00108">
    <property type="entry name" value="PROTEIN_KINASE_ST"/>
    <property type="match status" value="1"/>
</dbReference>
<dbReference type="GO" id="GO:0005524">
    <property type="term" value="F:ATP binding"/>
    <property type="evidence" value="ECO:0007669"/>
    <property type="project" value="UniProtKB-UniRule"/>
</dbReference>
<keyword evidence="6 14" id="KW-0418">Kinase</keyword>
<dbReference type="FunFam" id="3.30.200.20:FF:000191">
    <property type="entry name" value="3-phosphoinositide-dependent protein kinase 2-like"/>
    <property type="match status" value="1"/>
</dbReference>
<evidence type="ECO:0000256" key="6">
    <source>
        <dbReference type="ARBA" id="ARBA00022777"/>
    </source>
</evidence>
<keyword evidence="5 10" id="KW-0547">Nucleotide-binding</keyword>
<gene>
    <name evidence="14" type="primary">PDPK1</name>
    <name evidence="14" type="ORF">TSPGSL018_14572</name>
</gene>
<accession>A0A061R5N4</accession>
<dbReference type="CDD" id="cd05581">
    <property type="entry name" value="STKc_PDK1"/>
    <property type="match status" value="1"/>
</dbReference>
<comment type="catalytic activity">
    <reaction evidence="8">
        <text>L-threonyl-[protein] + ATP = O-phospho-L-threonyl-[protein] + ADP + H(+)</text>
        <dbReference type="Rhea" id="RHEA:46608"/>
        <dbReference type="Rhea" id="RHEA-COMP:11060"/>
        <dbReference type="Rhea" id="RHEA-COMP:11605"/>
        <dbReference type="ChEBI" id="CHEBI:15378"/>
        <dbReference type="ChEBI" id="CHEBI:30013"/>
        <dbReference type="ChEBI" id="CHEBI:30616"/>
        <dbReference type="ChEBI" id="CHEBI:61977"/>
        <dbReference type="ChEBI" id="CHEBI:456216"/>
        <dbReference type="EC" id="2.7.11.1"/>
    </reaction>
</comment>
<dbReference type="GO" id="GO:0004691">
    <property type="term" value="F:cAMP-dependent protein kinase activity"/>
    <property type="evidence" value="ECO:0007669"/>
    <property type="project" value="TreeGrafter"/>
</dbReference>
<dbReference type="PANTHER" id="PTHR24353">
    <property type="entry name" value="CYCLIC NUCLEOTIDE-DEPENDENT PROTEIN KINASE"/>
    <property type="match status" value="1"/>
</dbReference>
<evidence type="ECO:0000313" key="14">
    <source>
        <dbReference type="EMBL" id="JAC66059.1"/>
    </source>
</evidence>
<dbReference type="EMBL" id="GBEZ01020626">
    <property type="protein sequence ID" value="JAC66059.1"/>
    <property type="molecule type" value="Transcribed_RNA"/>
</dbReference>
<evidence type="ECO:0000256" key="2">
    <source>
        <dbReference type="ARBA" id="ARBA00012513"/>
    </source>
</evidence>
<dbReference type="PROSITE" id="PS50011">
    <property type="entry name" value="PROTEIN_KINASE_DOM"/>
    <property type="match status" value="1"/>
</dbReference>
<evidence type="ECO:0000256" key="12">
    <source>
        <dbReference type="SAM" id="MobiDB-lite"/>
    </source>
</evidence>
<proteinExistence type="inferred from homology"/>
<sequence>MNEGSGHRNVYRAPRLQLTPGDFTFVKRVGDGSFSEVYHVKRNSNNKDYAIKVMDKNLIIREKKQKYVATERQILDKMDFVGVASLECTFQDAKSLYMVLELCPGGELFDQIRKRKRLGLEAARFYAAEVVLILQYLRESRVIHRDVKPENLLLTETGHLKLIDFGCAKAIDEPAEAEGGEGLPPPPEVGPGTPRADLAGKRKCSLTGTADYVSPEMLNGCPQTYAADLWALGCCVFQMLTGSPPFRAASEYLTFERVVAGSFEFPDGFPPVAADLVGRLLKLDPSERLGASDLGDLKEHPFFEEVAWDDLFNTEAPEFIPPAQPTQEELDSDWELQSMNEMVQNKLRAGAECTPVSYTPNPQWAPGHNAS</sequence>
<evidence type="ECO:0000256" key="1">
    <source>
        <dbReference type="ARBA" id="ARBA00010006"/>
    </source>
</evidence>
<feature type="region of interest" description="Disordered" evidence="12">
    <location>
        <begin position="176"/>
        <end position="197"/>
    </location>
</feature>
<keyword evidence="3 11" id="KW-0723">Serine/threonine-protein kinase</keyword>
<keyword evidence="7 10" id="KW-0067">ATP-binding</keyword>
<keyword evidence="4" id="KW-0808">Transferase</keyword>
<comment type="catalytic activity">
    <reaction evidence="9">
        <text>L-seryl-[protein] + ATP = O-phospho-L-seryl-[protein] + ADP + H(+)</text>
        <dbReference type="Rhea" id="RHEA:17989"/>
        <dbReference type="Rhea" id="RHEA-COMP:9863"/>
        <dbReference type="Rhea" id="RHEA-COMP:11604"/>
        <dbReference type="ChEBI" id="CHEBI:15378"/>
        <dbReference type="ChEBI" id="CHEBI:29999"/>
        <dbReference type="ChEBI" id="CHEBI:30616"/>
        <dbReference type="ChEBI" id="CHEBI:83421"/>
        <dbReference type="ChEBI" id="CHEBI:456216"/>
        <dbReference type="EC" id="2.7.11.1"/>
    </reaction>
</comment>
<dbReference type="Pfam" id="PF00069">
    <property type="entry name" value="Pkinase"/>
    <property type="match status" value="1"/>
</dbReference>
<dbReference type="InterPro" id="IPR017441">
    <property type="entry name" value="Protein_kinase_ATP_BS"/>
</dbReference>
<dbReference type="InterPro" id="IPR000719">
    <property type="entry name" value="Prot_kinase_dom"/>
</dbReference>
<reference evidence="14" key="1">
    <citation type="submission" date="2014-05" db="EMBL/GenBank/DDBJ databases">
        <title>The transcriptome of the halophilic microalga Tetraselmis sp. GSL018 isolated from the Great Salt Lake, Utah.</title>
        <authorList>
            <person name="Jinkerson R.E."/>
            <person name="D'Adamo S."/>
            <person name="Posewitz M.C."/>
        </authorList>
    </citation>
    <scope>NUCLEOTIDE SEQUENCE</scope>
    <source>
        <strain evidence="14">GSL018</strain>
    </source>
</reference>
<evidence type="ECO:0000256" key="7">
    <source>
        <dbReference type="ARBA" id="ARBA00022840"/>
    </source>
</evidence>
<dbReference type="Gene3D" id="1.10.510.10">
    <property type="entry name" value="Transferase(Phosphotransferase) domain 1"/>
    <property type="match status" value="1"/>
</dbReference>
<dbReference type="PROSITE" id="PS00107">
    <property type="entry name" value="PROTEIN_KINASE_ATP"/>
    <property type="match status" value="1"/>
</dbReference>